<keyword evidence="4 6" id="KW-1133">Transmembrane helix</keyword>
<dbReference type="InterPro" id="IPR004307">
    <property type="entry name" value="TspO_MBR"/>
</dbReference>
<proteinExistence type="inferred from homology"/>
<dbReference type="AlphaFoldDB" id="A0A8B7Y897"/>
<feature type="transmembrane region" description="Helical" evidence="6">
    <location>
        <begin position="271"/>
        <end position="291"/>
    </location>
</feature>
<keyword evidence="3 6" id="KW-0812">Transmembrane</keyword>
<evidence type="ECO:0000256" key="2">
    <source>
        <dbReference type="ARBA" id="ARBA00007524"/>
    </source>
</evidence>
<dbReference type="Proteomes" id="UP000694845">
    <property type="component" value="Unplaced"/>
</dbReference>
<dbReference type="OrthoDB" id="5586934at2759"/>
<evidence type="ECO:0000256" key="3">
    <source>
        <dbReference type="ARBA" id="ARBA00022692"/>
    </source>
</evidence>
<gene>
    <name evidence="8" type="primary">LOC110978630</name>
</gene>
<evidence type="ECO:0000313" key="8">
    <source>
        <dbReference type="RefSeq" id="XP_022089453.1"/>
    </source>
</evidence>
<sequence>MLSLSFAGFYMKLGKEDYCEGSPLLVPDSKMGVERAREHDVLFICMSVLVTVVLILTLFINALSGSIGIDMGWFLNNTGDVSDYYYLEITPAGWTFSIWAVIYTFQVLFILYVLISLCRRNDQGPVYRNPPVINSLMLLLYTINLGLNVSWLFLWDRQLLPVALVVIALLPFTLYLALIINHRLVNKSGSNLRNYHRGDLIAVRIIVQNGLALYATWVTIATLLNFAIVLSYWGGMSQSDASTVSLSILLVEVLVYFVLENIVLEKYLRYTYTVWMVVLFALTGSVAKNWSPGSRNSIFSVVLLALAGALFIVKIALSIWRAYTRPLYVNQVSQSKQDLALA</sequence>
<accession>A0A8B7Y897</accession>
<comment type="subcellular location">
    <subcellularLocation>
        <location evidence="1">Membrane</location>
        <topology evidence="1">Multi-pass membrane protein</topology>
    </subcellularLocation>
</comment>
<dbReference type="GO" id="GO:0016020">
    <property type="term" value="C:membrane"/>
    <property type="evidence" value="ECO:0007669"/>
    <property type="project" value="UniProtKB-SubCell"/>
</dbReference>
<feature type="transmembrane region" description="Helical" evidence="6">
    <location>
        <begin position="297"/>
        <end position="317"/>
    </location>
</feature>
<dbReference type="PANTHER" id="PTHR33802">
    <property type="entry name" value="SI:CH211-161H7.5-RELATED"/>
    <property type="match status" value="1"/>
</dbReference>
<evidence type="ECO:0000256" key="6">
    <source>
        <dbReference type="SAM" id="Phobius"/>
    </source>
</evidence>
<dbReference type="Pfam" id="PF03073">
    <property type="entry name" value="TspO_MBR"/>
    <property type="match status" value="1"/>
</dbReference>
<feature type="transmembrane region" description="Helical" evidence="6">
    <location>
        <begin position="41"/>
        <end position="74"/>
    </location>
</feature>
<dbReference type="Gene3D" id="1.20.1260.100">
    <property type="entry name" value="TspO/MBR protein"/>
    <property type="match status" value="1"/>
</dbReference>
<dbReference type="KEGG" id="aplc:110978630"/>
<keyword evidence="7" id="KW-1185">Reference proteome</keyword>
<dbReference type="InterPro" id="IPR038330">
    <property type="entry name" value="TspO/MBR-related_sf"/>
</dbReference>
<evidence type="ECO:0000256" key="5">
    <source>
        <dbReference type="ARBA" id="ARBA00023136"/>
    </source>
</evidence>
<dbReference type="PANTHER" id="PTHR33802:SF1">
    <property type="entry name" value="XK-RELATED PROTEIN"/>
    <property type="match status" value="1"/>
</dbReference>
<protein>
    <submittedName>
        <fullName evidence="8">Uncharacterized protein LOC110978630 isoform X1</fullName>
    </submittedName>
</protein>
<evidence type="ECO:0000313" key="7">
    <source>
        <dbReference type="Proteomes" id="UP000694845"/>
    </source>
</evidence>
<feature type="transmembrane region" description="Helical" evidence="6">
    <location>
        <begin position="241"/>
        <end position="259"/>
    </location>
</feature>
<feature type="transmembrane region" description="Helical" evidence="6">
    <location>
        <begin position="136"/>
        <end position="154"/>
    </location>
</feature>
<feature type="transmembrane region" description="Helical" evidence="6">
    <location>
        <begin position="94"/>
        <end position="115"/>
    </location>
</feature>
<name>A0A8B7Y897_ACAPL</name>
<evidence type="ECO:0000256" key="1">
    <source>
        <dbReference type="ARBA" id="ARBA00004141"/>
    </source>
</evidence>
<comment type="similarity">
    <text evidence="2">Belongs to the TspO/BZRP family.</text>
</comment>
<reference evidence="8" key="1">
    <citation type="submission" date="2025-08" db="UniProtKB">
        <authorList>
            <consortium name="RefSeq"/>
        </authorList>
    </citation>
    <scope>IDENTIFICATION</scope>
</reference>
<organism evidence="7 8">
    <name type="scientific">Acanthaster planci</name>
    <name type="common">Crown-of-thorns starfish</name>
    <dbReference type="NCBI Taxonomy" id="133434"/>
    <lineage>
        <taxon>Eukaryota</taxon>
        <taxon>Metazoa</taxon>
        <taxon>Echinodermata</taxon>
        <taxon>Eleutherozoa</taxon>
        <taxon>Asterozoa</taxon>
        <taxon>Asteroidea</taxon>
        <taxon>Valvatacea</taxon>
        <taxon>Valvatida</taxon>
        <taxon>Acanthasteridae</taxon>
        <taxon>Acanthaster</taxon>
    </lineage>
</organism>
<keyword evidence="5 6" id="KW-0472">Membrane</keyword>
<dbReference type="GeneID" id="110978630"/>
<evidence type="ECO:0000256" key="4">
    <source>
        <dbReference type="ARBA" id="ARBA00022989"/>
    </source>
</evidence>
<dbReference type="RefSeq" id="XP_022089453.1">
    <property type="nucleotide sequence ID" value="XM_022233761.1"/>
</dbReference>
<feature type="transmembrane region" description="Helical" evidence="6">
    <location>
        <begin position="160"/>
        <end position="180"/>
    </location>
</feature>
<feature type="transmembrane region" description="Helical" evidence="6">
    <location>
        <begin position="201"/>
        <end position="229"/>
    </location>
</feature>